<feature type="compositionally biased region" description="Basic and acidic residues" evidence="1">
    <location>
        <begin position="541"/>
        <end position="550"/>
    </location>
</feature>
<dbReference type="InterPro" id="IPR001478">
    <property type="entry name" value="PDZ"/>
</dbReference>
<feature type="compositionally biased region" description="Polar residues" evidence="1">
    <location>
        <begin position="128"/>
        <end position="138"/>
    </location>
</feature>
<gene>
    <name evidence="3" type="ORF">CDEB00056_LOCUS13558</name>
</gene>
<dbReference type="SUPFAM" id="SSF57903">
    <property type="entry name" value="FYVE/PHD zinc finger"/>
    <property type="match status" value="1"/>
</dbReference>
<feature type="region of interest" description="Disordered" evidence="1">
    <location>
        <begin position="1039"/>
        <end position="1058"/>
    </location>
</feature>
<organism evidence="3">
    <name type="scientific">Chaetoceros debilis</name>
    <dbReference type="NCBI Taxonomy" id="122233"/>
    <lineage>
        <taxon>Eukaryota</taxon>
        <taxon>Sar</taxon>
        <taxon>Stramenopiles</taxon>
        <taxon>Ochrophyta</taxon>
        <taxon>Bacillariophyta</taxon>
        <taxon>Coscinodiscophyceae</taxon>
        <taxon>Chaetocerotophycidae</taxon>
        <taxon>Chaetocerotales</taxon>
        <taxon>Chaetocerotaceae</taxon>
        <taxon>Chaetoceros</taxon>
    </lineage>
</organism>
<dbReference type="CDD" id="cd00136">
    <property type="entry name" value="PDZ_canonical"/>
    <property type="match status" value="1"/>
</dbReference>
<dbReference type="PROSITE" id="PS50106">
    <property type="entry name" value="PDZ"/>
    <property type="match status" value="1"/>
</dbReference>
<protein>
    <recommendedName>
        <fullName evidence="2">PDZ domain-containing protein</fullName>
    </recommendedName>
</protein>
<dbReference type="SUPFAM" id="SSF50156">
    <property type="entry name" value="PDZ domain-like"/>
    <property type="match status" value="1"/>
</dbReference>
<dbReference type="InterPro" id="IPR036034">
    <property type="entry name" value="PDZ_sf"/>
</dbReference>
<reference evidence="3" key="1">
    <citation type="submission" date="2021-01" db="EMBL/GenBank/DDBJ databases">
        <authorList>
            <person name="Corre E."/>
            <person name="Pelletier E."/>
            <person name="Niang G."/>
            <person name="Scheremetjew M."/>
            <person name="Finn R."/>
            <person name="Kale V."/>
            <person name="Holt S."/>
            <person name="Cochrane G."/>
            <person name="Meng A."/>
            <person name="Brown T."/>
            <person name="Cohen L."/>
        </authorList>
    </citation>
    <scope>NUCLEOTIDE SEQUENCE</scope>
    <source>
        <strain evidence="3">MM31A-1</strain>
    </source>
</reference>
<name>A0A7S3VBC4_9STRA</name>
<feature type="compositionally biased region" description="Polar residues" evidence="1">
    <location>
        <begin position="66"/>
        <end position="79"/>
    </location>
</feature>
<feature type="domain" description="PDZ" evidence="2">
    <location>
        <begin position="774"/>
        <end position="868"/>
    </location>
</feature>
<dbReference type="Gene3D" id="2.30.42.10">
    <property type="match status" value="1"/>
</dbReference>
<feature type="region of interest" description="Disordered" evidence="1">
    <location>
        <begin position="921"/>
        <end position="991"/>
    </location>
</feature>
<feature type="compositionally biased region" description="Basic and acidic residues" evidence="1">
    <location>
        <begin position="47"/>
        <end position="57"/>
    </location>
</feature>
<dbReference type="EMBL" id="HBIO01017634">
    <property type="protein sequence ID" value="CAE0468705.1"/>
    <property type="molecule type" value="Transcribed_RNA"/>
</dbReference>
<feature type="compositionally biased region" description="Basic and acidic residues" evidence="1">
    <location>
        <begin position="560"/>
        <end position="570"/>
    </location>
</feature>
<feature type="compositionally biased region" description="Basic and acidic residues" evidence="1">
    <location>
        <begin position="661"/>
        <end position="673"/>
    </location>
</feature>
<proteinExistence type="predicted"/>
<accession>A0A7S3VBC4</accession>
<evidence type="ECO:0000259" key="2">
    <source>
        <dbReference type="PROSITE" id="PS50106"/>
    </source>
</evidence>
<dbReference type="InterPro" id="IPR013083">
    <property type="entry name" value="Znf_RING/FYVE/PHD"/>
</dbReference>
<feature type="compositionally biased region" description="Basic and acidic residues" evidence="1">
    <location>
        <begin position="590"/>
        <end position="616"/>
    </location>
</feature>
<evidence type="ECO:0000313" key="3">
    <source>
        <dbReference type="EMBL" id="CAE0468705.1"/>
    </source>
</evidence>
<dbReference type="AlphaFoldDB" id="A0A7S3VBC4"/>
<dbReference type="InterPro" id="IPR011011">
    <property type="entry name" value="Znf_FYVE_PHD"/>
</dbReference>
<sequence>MMEDFDSGDESSTTTLGDENSIPLLPQITNQPPKDGNSKSLIGGDNGGHDSDGDSPRAAEQMKIPANQQSSNYSCANRNGGSGSGSGATIDTPPRKALTNTNMDRMTGDNLSEHGGGSGGPDIKADLSNRSPLSPATQTLNELSGMDVKGDNLMYDMSQLSQLPLQCQNLPTIDESRSGGGPDLESGPKKKLCCHLRGSNIYLGSSNNQSDGLKRVKQAKDKIAEWESQNRNRGALKIEWVKDQLEKLNIRVLSKPVNFVSKQKDVLTKSLAKNICDEVIEECAATEIVEIPLVGQKPSSHRQVLETYSTHIINLPEKGSFGMNLQSGIAEGSGRIVPLVSKLRVGGQAEKYGVKLDDLIYIAPKGTRGRDTTYRVDGDSLEPARIRDIVAWANSDPRPVTFVVRRLLRKSLDELKNDANSKHIYNEEKDRIKCTKSHDRNKDGVTSKRSHQDEIKLNSSITRDQIKLALNGKGYPQIPCCRKCKYSKVNNHHYLCPKHQDFTFSGAKDKLTMLFAGMYDGCRACAAEVETGRKSRIPHNKKCEDIDKGGTTKRKSRKKISAEPAREKKNIKQPKQLKTSSISKTPGLKGAERASTKKREPSRGKGPHRDSSRIDKNPTQSNSKGVASPIQITRKENLSKKHRKRKEVASQKSTIASSKPPKRDGISQRDTKSNNHRLAHITPSRCSNVNKEKKEKVALQITDDHSLPKWVPCHNPWGSRGHCEGDFILFSPSDYKQAFEINGGSRPKRFVCDPFSSSLSYQKSHVTPKEGLRVLELSRDRLALRSWGFSFCHHDFGGACLVTCIDKLSPADAASDLGDSEGYHQGLQVNDLILCINGKKVDGMTVVDLEVELEISNSQILLVVAQCRTPIDTDTHDQSIHPHHCLGELLHWTETGLKANHSQSESTACVNSVSMDVVPNTSSLEGLPVDANAIDDSKNTKEVGSQSHSRTLSEKYDSCHAQSFVQNDTSFRLPSPPPSDTEESSVEKIQPSRCIATTDLVNKSTYTSLHIRHLPQDTKDAKKKSSKPAKEILEKSAVGNQEQIRHETDWSSEAEPEWEDDENPWLGCVCGEIHESPAPVFWIQCDGCDAWFNCAPACIGFDKQEALEKSDWECAECTICDETHFGSNLSVEGKVTPMKSQYDARNYETSPLPIGSVVNVEARLGTGSNKPGGVGRITDYRVVNDGKVIDRLYDIRYVLGGTELEIESKYVSVNATTRAAMDLCSPRSTRSRGSV</sequence>
<feature type="region of interest" description="Disordered" evidence="1">
    <location>
        <begin position="530"/>
        <end position="679"/>
    </location>
</feature>
<feature type="region of interest" description="Disordered" evidence="1">
    <location>
        <begin position="1"/>
        <end position="138"/>
    </location>
</feature>
<evidence type="ECO:0000256" key="1">
    <source>
        <dbReference type="SAM" id="MobiDB-lite"/>
    </source>
</evidence>
<feature type="compositionally biased region" description="Polar residues" evidence="1">
    <location>
        <begin position="960"/>
        <end position="972"/>
    </location>
</feature>
<dbReference type="Gene3D" id="3.30.40.10">
    <property type="entry name" value="Zinc/RING finger domain, C3HC4 (zinc finger)"/>
    <property type="match status" value="1"/>
</dbReference>